<comment type="caution">
    <text evidence="12">The sequence shown here is derived from an EMBL/GenBank/DDBJ whole genome shotgun (WGS) entry which is preliminary data.</text>
</comment>
<organism evidence="12 13">
    <name type="scientific">Leeia speluncae</name>
    <dbReference type="NCBI Taxonomy" id="2884804"/>
    <lineage>
        <taxon>Bacteria</taxon>
        <taxon>Pseudomonadati</taxon>
        <taxon>Pseudomonadota</taxon>
        <taxon>Betaproteobacteria</taxon>
        <taxon>Neisseriales</taxon>
        <taxon>Leeiaceae</taxon>
        <taxon>Leeia</taxon>
    </lineage>
</organism>
<feature type="active site" evidence="9">
    <location>
        <position position="23"/>
    </location>
</feature>
<dbReference type="InterPro" id="IPR004421">
    <property type="entry name" value="Carbamoyltransferase_HypF"/>
</dbReference>
<dbReference type="Pfam" id="PF01300">
    <property type="entry name" value="Sua5_yciO_yrdC"/>
    <property type="match status" value="1"/>
</dbReference>
<evidence type="ECO:0000256" key="7">
    <source>
        <dbReference type="ARBA" id="ARBA00048220"/>
    </source>
</evidence>
<dbReference type="PROSITE" id="PS00150">
    <property type="entry name" value="ACYLPHOSPHATASE_1"/>
    <property type="match status" value="1"/>
</dbReference>
<dbReference type="InterPro" id="IPR017945">
    <property type="entry name" value="DHBP_synth_RibB-like_a/b_dom"/>
</dbReference>
<dbReference type="Gene3D" id="3.30.420.40">
    <property type="match status" value="1"/>
</dbReference>
<dbReference type="InterPro" id="IPR006070">
    <property type="entry name" value="Sua5-like_dom"/>
</dbReference>
<feature type="active site" evidence="9">
    <location>
        <position position="41"/>
    </location>
</feature>
<dbReference type="Pfam" id="PF07503">
    <property type="entry name" value="zf-HYPF"/>
    <property type="match status" value="2"/>
</dbReference>
<evidence type="ECO:0000256" key="4">
    <source>
        <dbReference type="ARBA" id="ARBA00022723"/>
    </source>
</evidence>
<evidence type="ECO:0000259" key="10">
    <source>
        <dbReference type="PROSITE" id="PS51160"/>
    </source>
</evidence>
<dbReference type="PROSITE" id="PS51163">
    <property type="entry name" value="YRDC"/>
    <property type="match status" value="1"/>
</dbReference>
<dbReference type="Gene3D" id="3.30.420.360">
    <property type="match status" value="1"/>
</dbReference>
<feature type="domain" description="Acylphosphatase-like" evidence="10">
    <location>
        <begin position="8"/>
        <end position="94"/>
    </location>
</feature>
<dbReference type="SUPFAM" id="SSF53067">
    <property type="entry name" value="Actin-like ATPase domain"/>
    <property type="match status" value="1"/>
</dbReference>
<sequence length="770" mass="83598">MSQPLAIGERWLVSGRVQGVGFRPFVWQLAKTHQLIGWVRNTPSGVEICWQGSAESFDSLAADFYRQLPPLAHVHTLVREVSPLQACADFQILPSLQGEVKTSIPADLGICDACLNELFDPEDPRNGYPLINCTHCGPRYSICHALPYDRQQTSMATFPMCSRCEAEYHAPDNRRFHAEPTACPACGPRLQWRRIGAGLVNDSPLTAAIHALQAGEWIAVKGLGGFHLVGDAKQPAVVATIRDKKRRATKPLAVMMMNLDSVKAWCEVTPAEAMWLTRPERPIVLLKKKPIADTALSGIAPNMDRIGVMLPYTPLQWLMFHEALGKPVGQHWREVANDLVWIMTSANHAGSPILTSAEAVEEKLDHLVGGILDHDRPIIHPCDDSVLSVVDDQPVWLRRARGLAPEPIYLRSTGADVLALGGLLKNTITVCKEDQAFVSPHLGDLQHPAVAERLLETVDSLLAFTHAKPAVISCDAQPDYIGYRLAEQLAEKWQIPLTPVQHHHAHIGAVLAEKGVEEPVLGLVLDGFGWGEDGTAWGGELLLVDGKTANRLGHISEIALPGGDLAAKLPWRMAVALGQQIQRALPAEVANQTGVQVVKQQLALGLNAPTTSSMGRWFDAIAGWQGICSEQIFEGEAPMRLAALLGEFPPPSVISDIPPFAPVLDLLPLAKAALAASDDTEVARQWHVGLVQQLAGWVLSAAQQTALKTVVLAGGVFANAYLLAGLKQQLLQHGINVLVAEQMPVGDGGISLGQAWIARKHLQQHEQHTK</sequence>
<name>A0ABS8D403_9NEIS</name>
<dbReference type="InterPro" id="IPR055128">
    <property type="entry name" value="HypF_C_2"/>
</dbReference>
<dbReference type="PIRSF" id="PIRSF006256">
    <property type="entry name" value="CMPcnvr_hdrg_mat"/>
    <property type="match status" value="1"/>
</dbReference>
<evidence type="ECO:0000256" key="8">
    <source>
        <dbReference type="PIRNR" id="PIRNR006256"/>
    </source>
</evidence>
<dbReference type="PANTHER" id="PTHR42959">
    <property type="entry name" value="CARBAMOYLTRANSFERASE"/>
    <property type="match status" value="1"/>
</dbReference>
<dbReference type="InterPro" id="IPR036046">
    <property type="entry name" value="Acylphosphatase-like_dom_sf"/>
</dbReference>
<keyword evidence="6" id="KW-0862">Zinc</keyword>
<comment type="similarity">
    <text evidence="2 8">Belongs to the carbamoyltransferase HypF family.</text>
</comment>
<feature type="domain" description="YrdC-like" evidence="11">
    <location>
        <begin position="202"/>
        <end position="402"/>
    </location>
</feature>
<comment type="pathway">
    <text evidence="1 8">Protein modification; [NiFe] hydrogenase maturation.</text>
</comment>
<dbReference type="NCBIfam" id="TIGR00143">
    <property type="entry name" value="hypF"/>
    <property type="match status" value="1"/>
</dbReference>
<evidence type="ECO:0000256" key="1">
    <source>
        <dbReference type="ARBA" id="ARBA00004711"/>
    </source>
</evidence>
<evidence type="ECO:0000259" key="11">
    <source>
        <dbReference type="PROSITE" id="PS51163"/>
    </source>
</evidence>
<accession>A0ABS8D403</accession>
<evidence type="ECO:0000256" key="5">
    <source>
        <dbReference type="ARBA" id="ARBA00022771"/>
    </source>
</evidence>
<dbReference type="InterPro" id="IPR043129">
    <property type="entry name" value="ATPase_NBD"/>
</dbReference>
<keyword evidence="13" id="KW-1185">Reference proteome</keyword>
<evidence type="ECO:0000256" key="9">
    <source>
        <dbReference type="PROSITE-ProRule" id="PRU00520"/>
    </source>
</evidence>
<dbReference type="EC" id="6.2.-.-" evidence="8"/>
<dbReference type="Proteomes" id="UP001165395">
    <property type="component" value="Unassembled WGS sequence"/>
</dbReference>
<keyword evidence="3 12" id="KW-0436">Ligase</keyword>
<dbReference type="InterPro" id="IPR011125">
    <property type="entry name" value="Znf_HypF"/>
</dbReference>
<gene>
    <name evidence="12" type="primary">hypF</name>
    <name evidence="12" type="ORF">LIN78_02320</name>
</gene>
<protein>
    <recommendedName>
        <fullName evidence="8">Carbamoyltransferase HypF</fullName>
        <ecNumber evidence="8">6.2.-.-</ecNumber>
    </recommendedName>
</protein>
<dbReference type="InterPro" id="IPR017968">
    <property type="entry name" value="Acylphosphatase_CS"/>
</dbReference>
<dbReference type="Pfam" id="PF17788">
    <property type="entry name" value="HypF_C"/>
    <property type="match status" value="1"/>
</dbReference>
<comment type="catalytic activity">
    <reaction evidence="7 8">
        <text>C-terminal L-cysteinyl-[HypE protein] + carbamoyl phosphate + ATP + H2O = C-terminal S-carboxamide-L-cysteinyl-[HypE protein] + AMP + phosphate + diphosphate + H(+)</text>
        <dbReference type="Rhea" id="RHEA:55636"/>
        <dbReference type="Rhea" id="RHEA-COMP:14247"/>
        <dbReference type="Rhea" id="RHEA-COMP:14392"/>
        <dbReference type="ChEBI" id="CHEBI:15377"/>
        <dbReference type="ChEBI" id="CHEBI:15378"/>
        <dbReference type="ChEBI" id="CHEBI:30616"/>
        <dbReference type="ChEBI" id="CHEBI:33019"/>
        <dbReference type="ChEBI" id="CHEBI:43474"/>
        <dbReference type="ChEBI" id="CHEBI:58228"/>
        <dbReference type="ChEBI" id="CHEBI:76913"/>
        <dbReference type="ChEBI" id="CHEBI:139126"/>
        <dbReference type="ChEBI" id="CHEBI:456215"/>
    </reaction>
</comment>
<keyword evidence="4" id="KW-0479">Metal-binding</keyword>
<dbReference type="RefSeq" id="WP_227178062.1">
    <property type="nucleotide sequence ID" value="NZ_JAJBZT010000001.1"/>
</dbReference>
<dbReference type="InterPro" id="IPR041440">
    <property type="entry name" value="HypF_C"/>
</dbReference>
<reference evidence="12" key="1">
    <citation type="submission" date="2021-10" db="EMBL/GenBank/DDBJ databases">
        <title>The complete genome sequence of Leeia sp. TBRC 13508.</title>
        <authorList>
            <person name="Charoenyingcharoen P."/>
            <person name="Yukphan P."/>
        </authorList>
    </citation>
    <scope>NUCLEOTIDE SEQUENCE</scope>
    <source>
        <strain evidence="12">TBRC 13508</strain>
    </source>
</reference>
<dbReference type="InterPro" id="IPR051060">
    <property type="entry name" value="Carbamoyltrans_HypF-like"/>
</dbReference>
<dbReference type="Pfam" id="PF22521">
    <property type="entry name" value="HypF_C_2"/>
    <property type="match status" value="1"/>
</dbReference>
<dbReference type="Pfam" id="PF00708">
    <property type="entry name" value="Acylphosphatase"/>
    <property type="match status" value="1"/>
</dbReference>
<keyword evidence="5" id="KW-0863">Zinc-finger</keyword>
<dbReference type="InterPro" id="IPR001792">
    <property type="entry name" value="Acylphosphatase-like_dom"/>
</dbReference>
<dbReference type="Gene3D" id="3.30.110.120">
    <property type="match status" value="1"/>
</dbReference>
<evidence type="ECO:0000313" key="13">
    <source>
        <dbReference type="Proteomes" id="UP001165395"/>
    </source>
</evidence>
<comment type="function">
    <text evidence="8">Involved in the maturation of [NiFe] hydrogenases. Along with HypE, it catalyzes the synthesis of the CN ligands of the active site iron of [NiFe]-hydrogenases. HypF functions as a carbamoyl transferase using carbamoylphosphate as a substrate and transferring the carboxamido moiety in an ATP-dependent reaction to the thiolate of the C-terminal cysteine of HypE yielding a protein-S-carboxamide.</text>
</comment>
<evidence type="ECO:0000256" key="6">
    <source>
        <dbReference type="ARBA" id="ARBA00022833"/>
    </source>
</evidence>
<dbReference type="Gene3D" id="3.90.870.50">
    <property type="match status" value="1"/>
</dbReference>
<comment type="catalytic activity">
    <reaction evidence="9">
        <text>an acyl phosphate + H2O = a carboxylate + phosphate + H(+)</text>
        <dbReference type="Rhea" id="RHEA:14965"/>
        <dbReference type="ChEBI" id="CHEBI:15377"/>
        <dbReference type="ChEBI" id="CHEBI:15378"/>
        <dbReference type="ChEBI" id="CHEBI:29067"/>
        <dbReference type="ChEBI" id="CHEBI:43474"/>
        <dbReference type="ChEBI" id="CHEBI:59918"/>
        <dbReference type="EC" id="3.6.1.7"/>
    </reaction>
</comment>
<dbReference type="SUPFAM" id="SSF54975">
    <property type="entry name" value="Acylphosphatase/BLUF domain-like"/>
    <property type="match status" value="1"/>
</dbReference>
<evidence type="ECO:0000313" key="12">
    <source>
        <dbReference type="EMBL" id="MCB6182388.1"/>
    </source>
</evidence>
<dbReference type="PROSITE" id="PS51160">
    <property type="entry name" value="ACYLPHOSPHATASE_3"/>
    <property type="match status" value="1"/>
</dbReference>
<dbReference type="PANTHER" id="PTHR42959:SF1">
    <property type="entry name" value="CARBAMOYLTRANSFERASE HYPF"/>
    <property type="match status" value="1"/>
</dbReference>
<evidence type="ECO:0000256" key="3">
    <source>
        <dbReference type="ARBA" id="ARBA00022598"/>
    </source>
</evidence>
<proteinExistence type="inferred from homology"/>
<dbReference type="SUPFAM" id="SSF55821">
    <property type="entry name" value="YrdC/RibB"/>
    <property type="match status" value="1"/>
</dbReference>
<evidence type="ECO:0000256" key="2">
    <source>
        <dbReference type="ARBA" id="ARBA00008097"/>
    </source>
</evidence>
<dbReference type="GO" id="GO:0016874">
    <property type="term" value="F:ligase activity"/>
    <property type="evidence" value="ECO:0007669"/>
    <property type="project" value="UniProtKB-KW"/>
</dbReference>
<keyword evidence="9" id="KW-0378">Hydrolase</keyword>
<dbReference type="EMBL" id="JAJBZT010000001">
    <property type="protein sequence ID" value="MCB6182388.1"/>
    <property type="molecule type" value="Genomic_DNA"/>
</dbReference>